<feature type="region of interest" description="Disordered" evidence="4">
    <location>
        <begin position="183"/>
        <end position="203"/>
    </location>
</feature>
<dbReference type="GO" id="GO:0008017">
    <property type="term" value="F:microtubule binding"/>
    <property type="evidence" value="ECO:0007669"/>
    <property type="project" value="TreeGrafter"/>
</dbReference>
<feature type="region of interest" description="Disordered" evidence="4">
    <location>
        <begin position="380"/>
        <end position="465"/>
    </location>
</feature>
<dbReference type="PANTHER" id="PTHR31728:SF5">
    <property type="entry name" value="OS07G0540200 PROTEIN"/>
    <property type="match status" value="1"/>
</dbReference>
<feature type="compositionally biased region" description="Polar residues" evidence="4">
    <location>
        <begin position="270"/>
        <end position="280"/>
    </location>
</feature>
<feature type="compositionally biased region" description="Polar residues" evidence="4">
    <location>
        <begin position="429"/>
        <end position="465"/>
    </location>
</feature>
<dbReference type="GO" id="GO:0005634">
    <property type="term" value="C:nucleus"/>
    <property type="evidence" value="ECO:0007669"/>
    <property type="project" value="UniProtKB-SubCell"/>
</dbReference>
<dbReference type="CDD" id="cd23525">
    <property type="entry name" value="Abraxas_2_insects"/>
    <property type="match status" value="1"/>
</dbReference>
<feature type="compositionally biased region" description="Polar residues" evidence="4">
    <location>
        <begin position="305"/>
        <end position="318"/>
    </location>
</feature>
<dbReference type="PRINTS" id="PR02051">
    <property type="entry name" value="PROTEINF175"/>
</dbReference>
<dbReference type="PROSITE" id="PS50249">
    <property type="entry name" value="MPN"/>
    <property type="match status" value="1"/>
</dbReference>
<dbReference type="PANTHER" id="PTHR31728">
    <property type="entry name" value="ABRAXAS FAMILY MEMBER"/>
    <property type="match status" value="1"/>
</dbReference>
<keyword evidence="3" id="KW-0539">Nucleus</keyword>
<dbReference type="InterPro" id="IPR023238">
    <property type="entry name" value="FAM175"/>
</dbReference>
<evidence type="ECO:0000259" key="5">
    <source>
        <dbReference type="PROSITE" id="PS50249"/>
    </source>
</evidence>
<feature type="region of interest" description="Disordered" evidence="4">
    <location>
        <begin position="268"/>
        <end position="318"/>
    </location>
</feature>
<keyword evidence="2" id="KW-0175">Coiled coil</keyword>
<feature type="domain" description="MPN" evidence="5">
    <location>
        <begin position="12"/>
        <end position="166"/>
    </location>
</feature>
<sequence length="465" mass="51903">MNVVNMADDDLLVTISGAALSLLFFENVRSVSDQMGFLLGEALEFVIRSYTDSDNQVETIKLHINVETIVTCPLLDILHNSTGRINKERLKDFVSDKSKHVIGWFRFRRSSSDLVPSLKDKLLHKQFASHFSDENSCKEEFFLTCLLNTCTSDRQGTHKFRHVFLRRKRGIFEPISLRINNLGDDASRHDGSDYKPTPARKSARTPDGFIKLIESLNLDLTRTGGLDSAMAIQREAERHLVSLIPKVCESDLEVAMLEQEVRELRAKVTAQRQAKRSTINGEKCAKGTRESSTTEANKFDAPHLHNSTSYIQQPSSTQRAYHRNTAACIAKSLNQDKSRRLAADGYLINAQEPFPADLPNANRHPDSISEIAAEPICPEGSEASCVGIGRGRGRGGRSAEAARVMRKTPYRHRERSTSPKQDFNDAPGSLQSPTVSRQPVDSQSTKKSMNDARNVTGSSNMEWSN</sequence>
<dbReference type="KEGG" id="dqu:106750647"/>
<protein>
    <submittedName>
        <fullName evidence="7">BRCA1-A complex subunit Abraxas-like isoform X1</fullName>
    </submittedName>
</protein>
<proteinExistence type="predicted"/>
<dbReference type="GO" id="GO:0031593">
    <property type="term" value="F:polyubiquitin modification-dependent protein binding"/>
    <property type="evidence" value="ECO:0007669"/>
    <property type="project" value="TreeGrafter"/>
</dbReference>
<accession>A0A6P3Y8C2</accession>
<dbReference type="GO" id="GO:0070536">
    <property type="term" value="P:protein K63-linked deubiquitination"/>
    <property type="evidence" value="ECO:0007669"/>
    <property type="project" value="TreeGrafter"/>
</dbReference>
<evidence type="ECO:0000256" key="3">
    <source>
        <dbReference type="ARBA" id="ARBA00023242"/>
    </source>
</evidence>
<evidence type="ECO:0000256" key="4">
    <source>
        <dbReference type="SAM" id="MobiDB-lite"/>
    </source>
</evidence>
<dbReference type="GO" id="GO:0090307">
    <property type="term" value="P:mitotic spindle assembly"/>
    <property type="evidence" value="ECO:0007669"/>
    <property type="project" value="TreeGrafter"/>
</dbReference>
<dbReference type="GO" id="GO:0008608">
    <property type="term" value="P:attachment of spindle microtubules to kinetochore"/>
    <property type="evidence" value="ECO:0007669"/>
    <property type="project" value="TreeGrafter"/>
</dbReference>
<gene>
    <name evidence="7" type="primary">LOC106750647</name>
</gene>
<evidence type="ECO:0000313" key="7">
    <source>
        <dbReference type="RefSeq" id="XP_014486623.1"/>
    </source>
</evidence>
<evidence type="ECO:0000256" key="2">
    <source>
        <dbReference type="ARBA" id="ARBA00023054"/>
    </source>
</evidence>
<reference evidence="7" key="1">
    <citation type="submission" date="2025-08" db="UniProtKB">
        <authorList>
            <consortium name="RefSeq"/>
        </authorList>
    </citation>
    <scope>IDENTIFICATION</scope>
</reference>
<name>A0A6P3Y8C2_DINQU</name>
<evidence type="ECO:0000256" key="1">
    <source>
        <dbReference type="ARBA" id="ARBA00004123"/>
    </source>
</evidence>
<comment type="subcellular location">
    <subcellularLocation>
        <location evidence="1">Nucleus</location>
    </subcellularLocation>
</comment>
<dbReference type="OrthoDB" id="6358435at2759"/>
<dbReference type="Pfam" id="PF21125">
    <property type="entry name" value="MPN_2A_DUB_like"/>
    <property type="match status" value="1"/>
</dbReference>
<dbReference type="RefSeq" id="XP_014486623.1">
    <property type="nucleotide sequence ID" value="XM_014631137.1"/>
</dbReference>
<dbReference type="GeneID" id="106750647"/>
<dbReference type="Pfam" id="PF22299">
    <property type="entry name" value="BRISC_FAM175B_helical"/>
    <property type="match status" value="1"/>
</dbReference>
<dbReference type="InterPro" id="IPR037518">
    <property type="entry name" value="MPN"/>
</dbReference>
<dbReference type="Proteomes" id="UP000515204">
    <property type="component" value="Unplaced"/>
</dbReference>
<evidence type="ECO:0000313" key="6">
    <source>
        <dbReference type="Proteomes" id="UP000515204"/>
    </source>
</evidence>
<organism evidence="6 7">
    <name type="scientific">Dinoponera quadriceps</name>
    <name type="common">South American ant</name>
    <dbReference type="NCBI Taxonomy" id="609295"/>
    <lineage>
        <taxon>Eukaryota</taxon>
        <taxon>Metazoa</taxon>
        <taxon>Ecdysozoa</taxon>
        <taxon>Arthropoda</taxon>
        <taxon>Hexapoda</taxon>
        <taxon>Insecta</taxon>
        <taxon>Pterygota</taxon>
        <taxon>Neoptera</taxon>
        <taxon>Endopterygota</taxon>
        <taxon>Hymenoptera</taxon>
        <taxon>Apocrita</taxon>
        <taxon>Aculeata</taxon>
        <taxon>Formicoidea</taxon>
        <taxon>Formicidae</taxon>
        <taxon>Ponerinae</taxon>
        <taxon>Ponerini</taxon>
        <taxon>Dinoponera</taxon>
    </lineage>
</organism>
<feature type="compositionally biased region" description="Basic residues" evidence="4">
    <location>
        <begin position="404"/>
        <end position="414"/>
    </location>
</feature>
<keyword evidence="6" id="KW-1185">Reference proteome</keyword>
<dbReference type="AlphaFoldDB" id="A0A6P3Y8C2"/>
<dbReference type="InterPro" id="IPR055064">
    <property type="entry name" value="BRISC_FAM175B_helical"/>
</dbReference>